<sequence length="124" mass="13835">MLEQMIEEMTGEFPALGQVFVKERDIYLAHSLQKVAQPIPCPDAPEGQVPSVVVGVVGIGHVQGIKENWDKDLQVDEICRLPQASMFSVFAKWGFRCSVYGLITYGCYKASKLTIIPWISSFVK</sequence>
<dbReference type="PANTHER" id="PTHR21530:SF7">
    <property type="entry name" value="TRAB DOMAIN-CONTAINING PROTEIN"/>
    <property type="match status" value="1"/>
</dbReference>
<dbReference type="InterPro" id="IPR046345">
    <property type="entry name" value="TraB_PrgY-like"/>
</dbReference>
<accession>A0AAV4BGL1</accession>
<evidence type="ECO:0000313" key="1">
    <source>
        <dbReference type="EMBL" id="GFO17489.1"/>
    </source>
</evidence>
<name>A0AAV4BGL1_9GAST</name>
<dbReference type="Proteomes" id="UP000735302">
    <property type="component" value="Unassembled WGS sequence"/>
</dbReference>
<protein>
    <submittedName>
        <fullName evidence="1">Trab domain-containing protein</fullName>
    </submittedName>
</protein>
<keyword evidence="2" id="KW-1185">Reference proteome</keyword>
<comment type="caution">
    <text evidence="1">The sequence shown here is derived from an EMBL/GenBank/DDBJ whole genome shotgun (WGS) entry which is preliminary data.</text>
</comment>
<proteinExistence type="predicted"/>
<dbReference type="PANTHER" id="PTHR21530">
    <property type="entry name" value="PHEROMONE SHUTDOWN PROTEIN"/>
    <property type="match status" value="1"/>
</dbReference>
<evidence type="ECO:0000313" key="2">
    <source>
        <dbReference type="Proteomes" id="UP000735302"/>
    </source>
</evidence>
<reference evidence="1 2" key="1">
    <citation type="journal article" date="2021" name="Elife">
        <title>Chloroplast acquisition without the gene transfer in kleptoplastic sea slugs, Plakobranchus ocellatus.</title>
        <authorList>
            <person name="Maeda T."/>
            <person name="Takahashi S."/>
            <person name="Yoshida T."/>
            <person name="Shimamura S."/>
            <person name="Takaki Y."/>
            <person name="Nagai Y."/>
            <person name="Toyoda A."/>
            <person name="Suzuki Y."/>
            <person name="Arimoto A."/>
            <person name="Ishii H."/>
            <person name="Satoh N."/>
            <person name="Nishiyama T."/>
            <person name="Hasebe M."/>
            <person name="Maruyama T."/>
            <person name="Minagawa J."/>
            <person name="Obokata J."/>
            <person name="Shigenobu S."/>
        </authorList>
    </citation>
    <scope>NUCLEOTIDE SEQUENCE [LARGE SCALE GENOMIC DNA]</scope>
</reference>
<organism evidence="1 2">
    <name type="scientific">Plakobranchus ocellatus</name>
    <dbReference type="NCBI Taxonomy" id="259542"/>
    <lineage>
        <taxon>Eukaryota</taxon>
        <taxon>Metazoa</taxon>
        <taxon>Spiralia</taxon>
        <taxon>Lophotrochozoa</taxon>
        <taxon>Mollusca</taxon>
        <taxon>Gastropoda</taxon>
        <taxon>Heterobranchia</taxon>
        <taxon>Euthyneura</taxon>
        <taxon>Panpulmonata</taxon>
        <taxon>Sacoglossa</taxon>
        <taxon>Placobranchoidea</taxon>
        <taxon>Plakobranchidae</taxon>
        <taxon>Plakobranchus</taxon>
    </lineage>
</organism>
<dbReference type="AlphaFoldDB" id="A0AAV4BGL1"/>
<gene>
    <name evidence="1" type="ORF">PoB_004399400</name>
</gene>
<dbReference type="EMBL" id="BLXT01004823">
    <property type="protein sequence ID" value="GFO17489.1"/>
    <property type="molecule type" value="Genomic_DNA"/>
</dbReference>